<feature type="compositionally biased region" description="Acidic residues" evidence="13">
    <location>
        <begin position="923"/>
        <end position="933"/>
    </location>
</feature>
<keyword evidence="7" id="KW-0915">Sodium</keyword>
<feature type="domain" description="Methyltransferase FkbM" evidence="15">
    <location>
        <begin position="197"/>
        <end position="267"/>
    </location>
</feature>
<dbReference type="InterPro" id="IPR053202">
    <property type="entry name" value="EGF_Rcpt_Signaling_Reg"/>
</dbReference>
<accession>A0A7R9GBQ6</accession>
<feature type="compositionally biased region" description="Basic and acidic residues" evidence="13">
    <location>
        <begin position="1620"/>
        <end position="1631"/>
    </location>
</feature>
<feature type="compositionally biased region" description="Basic and acidic residues" evidence="13">
    <location>
        <begin position="1416"/>
        <end position="1459"/>
    </location>
</feature>
<keyword evidence="3 12" id="KW-0813">Transport</keyword>
<feature type="compositionally biased region" description="Polar residues" evidence="13">
    <location>
        <begin position="1389"/>
        <end position="1401"/>
    </location>
</feature>
<feature type="compositionally biased region" description="Basic and acidic residues" evidence="13">
    <location>
        <begin position="577"/>
        <end position="598"/>
    </location>
</feature>
<feature type="compositionally biased region" description="Basic and acidic residues" evidence="13">
    <location>
        <begin position="696"/>
        <end position="709"/>
    </location>
</feature>
<evidence type="ECO:0000256" key="6">
    <source>
        <dbReference type="ARBA" id="ARBA00022989"/>
    </source>
</evidence>
<evidence type="ECO:0000313" key="17">
    <source>
        <dbReference type="Proteomes" id="UP000678499"/>
    </source>
</evidence>
<dbReference type="GO" id="GO:0005272">
    <property type="term" value="F:sodium channel activity"/>
    <property type="evidence" value="ECO:0007669"/>
    <property type="project" value="UniProtKB-KW"/>
</dbReference>
<evidence type="ECO:0000256" key="11">
    <source>
        <dbReference type="ARBA" id="ARBA00023303"/>
    </source>
</evidence>
<feature type="compositionally biased region" description="Basic and acidic residues" evidence="13">
    <location>
        <begin position="1156"/>
        <end position="1181"/>
    </location>
</feature>
<feature type="compositionally biased region" description="Basic and acidic residues" evidence="13">
    <location>
        <begin position="1584"/>
        <end position="1608"/>
    </location>
</feature>
<dbReference type="Proteomes" id="UP000678499">
    <property type="component" value="Unassembled WGS sequence"/>
</dbReference>
<feature type="region of interest" description="Disordered" evidence="13">
    <location>
        <begin position="839"/>
        <end position="934"/>
    </location>
</feature>
<feature type="compositionally biased region" description="Basic and acidic residues" evidence="13">
    <location>
        <begin position="1299"/>
        <end position="1367"/>
    </location>
</feature>
<evidence type="ECO:0000256" key="2">
    <source>
        <dbReference type="ARBA" id="ARBA00007193"/>
    </source>
</evidence>
<keyword evidence="11 12" id="KW-0407">Ion channel</keyword>
<feature type="compositionally biased region" description="Low complexity" evidence="13">
    <location>
        <begin position="723"/>
        <end position="738"/>
    </location>
</feature>
<feature type="compositionally biased region" description="Polar residues" evidence="13">
    <location>
        <begin position="363"/>
        <end position="384"/>
    </location>
</feature>
<dbReference type="GO" id="GO:0005794">
    <property type="term" value="C:Golgi apparatus"/>
    <property type="evidence" value="ECO:0007669"/>
    <property type="project" value="TreeGrafter"/>
</dbReference>
<proteinExistence type="inferred from homology"/>
<sequence>MSQLKTFPLAVLICCLCTIVFVLHYAEWRPTIIKTYICDWMPSSDEQQQPGSTARVPDYLKIPGFNKTFGEDSEEDERLLKHLRNTVLWPPSSKPYNLLRKNVQENSEGSFITKHVIPKYFPTLEGGVFFEAGGLDGETLSTTLYLERFKNWTGMLAEMNPLGIDRIVQKNRKSWLAPACLSPTNTPSRVCVKICIYEVPCYPVTALLLAANLDSIDFFSLDVEGLELKVLKTIDFQRIKIKVIHMDLLHTEEGEPAVHDFLKTKGFKHVHGRELLSSEATEEGVIQERITKGEVTHAMASLPPCIDKHPTLVMANNEARVIIKQVPRLETCEKVENRDDISDAMSYGLGCDKNKIINKAASLKSSRGSSKTFSARTSKRSSLAGSKKVSRKSSDKSLDSGSSTKLPKGKSSRNSRGSSQRSRKSSRATPARGSKISSIHESPVLGSAQGLISHGAKKVDELASAMKGEIEDVPCKLAEKTENAKSLIDNTTEGIMKQSKEAVMQGQSVVEGAGNSVHAGAMNVLQGAKGAFDPEDKLASEASKSKGSRSSNDHHKRAGCDEYDPTAFIAKMSAGADDPKSDDEHQDDSKKLQPKTRELNLSAPEMEQRTIYDALVNDDQEKKLAQKPSGEGVPDMHTPSESMSSVAAAPKDITAGVKAPHPGNPTIDHLFTTTNNSNKKRSSKKASHHGSMPKDAPPRNDADDFHESSQNKTPKNPPDVIASSQNSNSAGESSSTSSMQLPADIRGDTSTFKKTKRQTEAEPYMNPGGTIVTYGNKDGHKDKRKRVVRKPKVKASDQEAFERPVPAPSNSWAESPYEDVGPPPVELTPEQIEQIQLYQAAQQNQDHEFIEHNFPELGEQPEQNDNLALDVPSTVPQNQPNARVQRKSSKSKSPHRRASHDRAGADSNKKPKHGKKPRVSASDNDEDELDDMDVSSKSMAADILKSLYDGAANLVEAAKESTAQIMTSTEARVSDTIETAEETAAAARTKAADAATTIQKKAKKTTESVQEMTTGMKDGIYNAGATAANIITTAKDTAAHATQKVIPNNDPQEEATTTTTSQPQKEKRKSSKGRRSGAGQDQSPRPKAGADPDPLSDKTRRQKKSQHHSKEDTRRLAEEPQSEPMSERRDDKHQERVHGEHDLRNKEPTTRQTPDIIHHNKSKEGNIDHAPDLRGQAKETANEIARSVRKASNPDHEEKHDRAGEDPQEIPYKIAEKAQKLSTEVMHKVSSKTDDTVQKIVTKVETLKKEAVDMVHDTIKKDEHAEKKPSGTEDFHKRAGADSEPIDDHIQRAKNTAEAARDELRNHVNKNAEKASDMIHVAKSDVNEKAQNLKDKTKKLIQEIKPEDEKKKPSEGSRSEAGEDGHRSKPLSNQMSHPKNSAQAAKGTSLATAAENANNPLHNAEKLQDTVINLGSHEKSPGENDHHQRAGEDKPVKDHAQKKHKNDEIHSEPMSETKDKKHHEQRAHAKHDSHHRDTHERQTPDLMHHSKEKSHDGNDKIAPDLEGHAKDIAADIVKSVKKASDPDHEDHDEHRRAGEDPSSHSIAKIVDQEKQSTKEKATDLMHKVKDKAEDAAHKVGSKLGEVREKGIDVVHDAAKNVEKETKDSKNKHRTGAGADNEDKKENEEKRPSSSGSKTRHLHHKARTLEQPSPKDFTQHAIQQDQKSNDIDIHSSHDDQGIFEKAAGIASDAIHAVQNFATHASTDTADAINSQKDNLKQTAEDVQKGVKDNLSSINNSVDSALKKSEDAKQTAQEIKQHLTETVQSKVEKVEAIAKEELDAAKDLVKPKRRDSVKNIVEDAVAEKSMTASEWLSEKAENIVEAVHHAEEVVKDQLGQCLVRYLTMPTLTSVTWKNYEAEDTPAITICAMPSFHPDKWTTFFDQYSGGQELINKPYVSAPQMYNLAKINASYLDEFFRFVAMPVVAQVTYCAFGATDNECKPYPGAKGLFYNWESGNSSLIDTPSGKWITRMIEENIGPFDDNIGKCSTLVGRNLTLKHGLHNRIIIDLDSGIRRPPLYNYRSGSWNEWLTKSDWLTTSWSLYIHEVKEAVGSYALVNEIERLKINFDTITDVTFTTEKYVTLSKDDQLCNDDPSYRFKQPRECNMKDTRDDIDYGLVKASLFTRNGSRAFQDAMDNCCAKPCTYYSYVYKKASEMRMLGVRPAEDSYKAKIRIGIGDSRVKVVEEHLAYEMAQFLGELGGIWGLFLGASVVNVLALLYAFFLQTAHTKLSTAEGRKA</sequence>
<evidence type="ECO:0000256" key="7">
    <source>
        <dbReference type="ARBA" id="ARBA00023053"/>
    </source>
</evidence>
<keyword evidence="10 12" id="KW-0739">Sodium transport</keyword>
<feature type="compositionally biased region" description="Basic and acidic residues" evidence="13">
    <location>
        <begin position="1258"/>
        <end position="1291"/>
    </location>
</feature>
<evidence type="ECO:0000256" key="13">
    <source>
        <dbReference type="SAM" id="MobiDB-lite"/>
    </source>
</evidence>
<feature type="compositionally biased region" description="Basic residues" evidence="13">
    <location>
        <begin position="1066"/>
        <end position="1075"/>
    </location>
</feature>
<feature type="compositionally biased region" description="Basic and acidic residues" evidence="13">
    <location>
        <begin position="1522"/>
        <end position="1542"/>
    </location>
</feature>
<keyword evidence="4 12" id="KW-0894">Sodium channel</keyword>
<evidence type="ECO:0000256" key="14">
    <source>
        <dbReference type="SAM" id="Phobius"/>
    </source>
</evidence>
<dbReference type="GO" id="GO:0005886">
    <property type="term" value="C:plasma membrane"/>
    <property type="evidence" value="ECO:0007669"/>
    <property type="project" value="TreeGrafter"/>
</dbReference>
<feature type="compositionally biased region" description="Basic and acidic residues" evidence="13">
    <location>
        <begin position="1550"/>
        <end position="1577"/>
    </location>
</feature>
<evidence type="ECO:0000256" key="8">
    <source>
        <dbReference type="ARBA" id="ARBA00023065"/>
    </source>
</evidence>
<keyword evidence="6 14" id="KW-1133">Transmembrane helix</keyword>
<dbReference type="Pfam" id="PF05050">
    <property type="entry name" value="Methyltransf_21"/>
    <property type="match status" value="1"/>
</dbReference>
<feature type="compositionally biased region" description="Basic residues" evidence="13">
    <location>
        <begin position="884"/>
        <end position="899"/>
    </location>
</feature>
<evidence type="ECO:0000256" key="4">
    <source>
        <dbReference type="ARBA" id="ARBA00022461"/>
    </source>
</evidence>
<evidence type="ECO:0000256" key="10">
    <source>
        <dbReference type="ARBA" id="ARBA00023201"/>
    </source>
</evidence>
<dbReference type="PANTHER" id="PTHR34009">
    <property type="entry name" value="PROTEIN STAR"/>
    <property type="match status" value="1"/>
</dbReference>
<feature type="compositionally biased region" description="Polar residues" evidence="13">
    <location>
        <begin position="1045"/>
        <end position="1063"/>
    </location>
</feature>
<keyword evidence="5 12" id="KW-0812">Transmembrane</keyword>
<feature type="region of interest" description="Disordered" evidence="13">
    <location>
        <begin position="1044"/>
        <end position="1211"/>
    </location>
</feature>
<feature type="transmembrane region" description="Helical" evidence="14">
    <location>
        <begin position="7"/>
        <end position="26"/>
    </location>
</feature>
<comment type="similarity">
    <text evidence="2 12">Belongs to the amiloride-sensitive sodium channel (TC 1.A.6) family.</text>
</comment>
<dbReference type="PANTHER" id="PTHR34009:SF2">
    <property type="entry name" value="PROTEIN STAR"/>
    <property type="match status" value="1"/>
</dbReference>
<feature type="compositionally biased region" description="Basic residues" evidence="13">
    <location>
        <begin position="678"/>
        <end position="688"/>
    </location>
</feature>
<keyword evidence="17" id="KW-1185">Reference proteome</keyword>
<dbReference type="GO" id="GO:0005789">
    <property type="term" value="C:endoplasmic reticulum membrane"/>
    <property type="evidence" value="ECO:0007669"/>
    <property type="project" value="TreeGrafter"/>
</dbReference>
<dbReference type="GO" id="GO:0006888">
    <property type="term" value="P:endoplasmic reticulum to Golgi vesicle-mediated transport"/>
    <property type="evidence" value="ECO:0007669"/>
    <property type="project" value="TreeGrafter"/>
</dbReference>
<feature type="transmembrane region" description="Helical" evidence="14">
    <location>
        <begin position="2202"/>
        <end position="2222"/>
    </location>
</feature>
<evidence type="ECO:0000256" key="1">
    <source>
        <dbReference type="ARBA" id="ARBA00004141"/>
    </source>
</evidence>
<dbReference type="Pfam" id="PF00858">
    <property type="entry name" value="ASC"/>
    <property type="match status" value="1"/>
</dbReference>
<dbReference type="EMBL" id="OA882355">
    <property type="protein sequence ID" value="CAD7274904.1"/>
    <property type="molecule type" value="Genomic_DNA"/>
</dbReference>
<dbReference type="GO" id="GO:0016197">
    <property type="term" value="P:endosomal transport"/>
    <property type="evidence" value="ECO:0007669"/>
    <property type="project" value="TreeGrafter"/>
</dbReference>
<protein>
    <recommendedName>
        <fullName evidence="15">Methyltransferase FkbM domain-containing protein</fullName>
    </recommendedName>
</protein>
<evidence type="ECO:0000313" key="16">
    <source>
        <dbReference type="EMBL" id="CAD7274904.1"/>
    </source>
</evidence>
<evidence type="ECO:0000256" key="9">
    <source>
        <dbReference type="ARBA" id="ARBA00023136"/>
    </source>
</evidence>
<feature type="compositionally biased region" description="Basic and acidic residues" evidence="13">
    <location>
        <begin position="1108"/>
        <end position="1118"/>
    </location>
</feature>
<feature type="region of interest" description="Disordered" evidence="13">
    <location>
        <begin position="536"/>
        <end position="560"/>
    </location>
</feature>
<feature type="compositionally biased region" description="Basic and acidic residues" evidence="13">
    <location>
        <begin position="1125"/>
        <end position="1149"/>
    </location>
</feature>
<feature type="compositionally biased region" description="Basic and acidic residues" evidence="13">
    <location>
        <begin position="1666"/>
        <end position="1678"/>
    </location>
</feature>
<feature type="compositionally biased region" description="Basic residues" evidence="13">
    <location>
        <begin position="782"/>
        <end position="793"/>
    </location>
</feature>
<evidence type="ECO:0000259" key="15">
    <source>
        <dbReference type="Pfam" id="PF05050"/>
    </source>
</evidence>
<feature type="region of interest" description="Disordered" evidence="13">
    <location>
        <begin position="574"/>
        <end position="826"/>
    </location>
</feature>
<dbReference type="InterPro" id="IPR001873">
    <property type="entry name" value="ENaC"/>
</dbReference>
<dbReference type="InterPro" id="IPR006342">
    <property type="entry name" value="FkbM_mtfrase"/>
</dbReference>
<evidence type="ECO:0000256" key="12">
    <source>
        <dbReference type="RuleBase" id="RU000679"/>
    </source>
</evidence>
<keyword evidence="8 12" id="KW-0406">Ion transport</keyword>
<dbReference type="EMBL" id="CAJPEX010000318">
    <property type="protein sequence ID" value="CAG0915056.1"/>
    <property type="molecule type" value="Genomic_DNA"/>
</dbReference>
<reference evidence="16" key="1">
    <citation type="submission" date="2020-11" db="EMBL/GenBank/DDBJ databases">
        <authorList>
            <person name="Tran Van P."/>
        </authorList>
    </citation>
    <scope>NUCLEOTIDE SEQUENCE</scope>
</reference>
<evidence type="ECO:0000256" key="3">
    <source>
        <dbReference type="ARBA" id="ARBA00022448"/>
    </source>
</evidence>
<feature type="compositionally biased region" description="Basic and acidic residues" evidence="13">
    <location>
        <begin position="1474"/>
        <end position="1513"/>
    </location>
</feature>
<feature type="compositionally biased region" description="Polar residues" evidence="13">
    <location>
        <begin position="1370"/>
        <end position="1383"/>
    </location>
</feature>
<dbReference type="Gene3D" id="1.10.287.770">
    <property type="entry name" value="YojJ-like"/>
    <property type="match status" value="1"/>
</dbReference>
<keyword evidence="9 14" id="KW-0472">Membrane</keyword>
<dbReference type="GO" id="GO:0031902">
    <property type="term" value="C:late endosome membrane"/>
    <property type="evidence" value="ECO:0007669"/>
    <property type="project" value="TreeGrafter"/>
</dbReference>
<feature type="compositionally biased region" description="Basic and acidic residues" evidence="13">
    <location>
        <begin position="845"/>
        <end position="854"/>
    </location>
</feature>
<name>A0A7R9GBQ6_9CRUS</name>
<feature type="region of interest" description="Disordered" evidence="13">
    <location>
        <begin position="363"/>
        <end position="442"/>
    </location>
</feature>
<feature type="compositionally biased region" description="Basic and acidic residues" evidence="13">
    <location>
        <begin position="1192"/>
        <end position="1205"/>
    </location>
</feature>
<feature type="compositionally biased region" description="Basic and acidic residues" evidence="13">
    <location>
        <begin position="900"/>
        <end position="909"/>
    </location>
</feature>
<feature type="region of interest" description="Disordered" evidence="13">
    <location>
        <begin position="1258"/>
        <end position="1678"/>
    </location>
</feature>
<feature type="compositionally biased region" description="Basic residues" evidence="13">
    <location>
        <begin position="1460"/>
        <end position="1473"/>
    </location>
</feature>
<comment type="subcellular location">
    <subcellularLocation>
        <location evidence="1">Membrane</location>
        <topology evidence="1">Multi-pass membrane protein</topology>
    </subcellularLocation>
</comment>
<dbReference type="OrthoDB" id="6357215at2759"/>
<gene>
    <name evidence="16" type="ORF">NMOB1V02_LOCUS2716</name>
</gene>
<organism evidence="16">
    <name type="scientific">Notodromas monacha</name>
    <dbReference type="NCBI Taxonomy" id="399045"/>
    <lineage>
        <taxon>Eukaryota</taxon>
        <taxon>Metazoa</taxon>
        <taxon>Ecdysozoa</taxon>
        <taxon>Arthropoda</taxon>
        <taxon>Crustacea</taxon>
        <taxon>Oligostraca</taxon>
        <taxon>Ostracoda</taxon>
        <taxon>Podocopa</taxon>
        <taxon>Podocopida</taxon>
        <taxon>Cypridocopina</taxon>
        <taxon>Cypridoidea</taxon>
        <taxon>Cyprididae</taxon>
        <taxon>Notodromas</taxon>
    </lineage>
</organism>
<evidence type="ECO:0000256" key="5">
    <source>
        <dbReference type="ARBA" id="ARBA00022692"/>
    </source>
</evidence>